<organism evidence="1 2">
    <name type="scientific">Armillaria gallica</name>
    <name type="common">Bulbous honey fungus</name>
    <name type="synonym">Armillaria bulbosa</name>
    <dbReference type="NCBI Taxonomy" id="47427"/>
    <lineage>
        <taxon>Eukaryota</taxon>
        <taxon>Fungi</taxon>
        <taxon>Dikarya</taxon>
        <taxon>Basidiomycota</taxon>
        <taxon>Agaricomycotina</taxon>
        <taxon>Agaricomycetes</taxon>
        <taxon>Agaricomycetidae</taxon>
        <taxon>Agaricales</taxon>
        <taxon>Marasmiineae</taxon>
        <taxon>Physalacriaceae</taxon>
        <taxon>Armillaria</taxon>
    </lineage>
</organism>
<gene>
    <name evidence="1" type="ORF">ARMGADRAFT_1086681</name>
</gene>
<protein>
    <submittedName>
        <fullName evidence="1">Uncharacterized protein</fullName>
    </submittedName>
</protein>
<name>A0A2H3DD79_ARMGA</name>
<dbReference type="Proteomes" id="UP000217790">
    <property type="component" value="Unassembled WGS sequence"/>
</dbReference>
<evidence type="ECO:0000313" key="1">
    <source>
        <dbReference type="EMBL" id="PBK86203.1"/>
    </source>
</evidence>
<dbReference type="InParanoid" id="A0A2H3DD79"/>
<dbReference type="EMBL" id="KZ293685">
    <property type="protein sequence ID" value="PBK86203.1"/>
    <property type="molecule type" value="Genomic_DNA"/>
</dbReference>
<accession>A0A2H3DD79</accession>
<sequence length="117" mass="13284">MSIHPYTTAVEGMLHDVGNLLRPIRCASVRLGSRRPGDARSRKCDRRLVFNTDTLLVFGERLWHVSKDAPRLIQDDEMNPSRMVPSAYSRRIPPSVVFTVVSEDICLHGHLFALMNL</sequence>
<keyword evidence="2" id="KW-1185">Reference proteome</keyword>
<reference evidence="2" key="1">
    <citation type="journal article" date="2017" name="Nat. Ecol. Evol.">
        <title>Genome expansion and lineage-specific genetic innovations in the forest pathogenic fungi Armillaria.</title>
        <authorList>
            <person name="Sipos G."/>
            <person name="Prasanna A.N."/>
            <person name="Walter M.C."/>
            <person name="O'Connor E."/>
            <person name="Balint B."/>
            <person name="Krizsan K."/>
            <person name="Kiss B."/>
            <person name="Hess J."/>
            <person name="Varga T."/>
            <person name="Slot J."/>
            <person name="Riley R."/>
            <person name="Boka B."/>
            <person name="Rigling D."/>
            <person name="Barry K."/>
            <person name="Lee J."/>
            <person name="Mihaltcheva S."/>
            <person name="LaButti K."/>
            <person name="Lipzen A."/>
            <person name="Waldron R."/>
            <person name="Moloney N.M."/>
            <person name="Sperisen C."/>
            <person name="Kredics L."/>
            <person name="Vagvoelgyi C."/>
            <person name="Patrignani A."/>
            <person name="Fitzpatrick D."/>
            <person name="Nagy I."/>
            <person name="Doyle S."/>
            <person name="Anderson J.B."/>
            <person name="Grigoriev I.V."/>
            <person name="Gueldener U."/>
            <person name="Muensterkoetter M."/>
            <person name="Nagy L.G."/>
        </authorList>
    </citation>
    <scope>NUCLEOTIDE SEQUENCE [LARGE SCALE GENOMIC DNA]</scope>
    <source>
        <strain evidence="2">Ar21-2</strain>
    </source>
</reference>
<proteinExistence type="predicted"/>
<dbReference type="AlphaFoldDB" id="A0A2H3DD79"/>
<evidence type="ECO:0000313" key="2">
    <source>
        <dbReference type="Proteomes" id="UP000217790"/>
    </source>
</evidence>